<keyword evidence="1" id="KW-0732">Signal</keyword>
<evidence type="ECO:0000313" key="2">
    <source>
        <dbReference type="EMBL" id="NJP03134.1"/>
    </source>
</evidence>
<feature type="chain" id="PRO_5045421598" description="Secreted protein" evidence="1">
    <location>
        <begin position="22"/>
        <end position="62"/>
    </location>
</feature>
<gene>
    <name evidence="2" type="ORF">HBH25_20020</name>
</gene>
<dbReference type="RefSeq" id="WP_168085687.1">
    <property type="nucleotide sequence ID" value="NZ_JAAVJI010000016.1"/>
</dbReference>
<feature type="signal peptide" evidence="1">
    <location>
        <begin position="1"/>
        <end position="21"/>
    </location>
</feature>
<accession>A0ABX0YI61</accession>
<sequence>MKTCLHLFMIFLTLTSGLAEAAPAPWFTYQSLATGQFVCLQHDPGEAFQRFAGPFHNAGCRP</sequence>
<evidence type="ECO:0000256" key="1">
    <source>
        <dbReference type="SAM" id="SignalP"/>
    </source>
</evidence>
<dbReference type="Proteomes" id="UP000746535">
    <property type="component" value="Unassembled WGS sequence"/>
</dbReference>
<name>A0ABX0YI61_9PSED</name>
<proteinExistence type="predicted"/>
<evidence type="ECO:0008006" key="4">
    <source>
        <dbReference type="Google" id="ProtNLM"/>
    </source>
</evidence>
<evidence type="ECO:0000313" key="3">
    <source>
        <dbReference type="Proteomes" id="UP000746535"/>
    </source>
</evidence>
<comment type="caution">
    <text evidence="2">The sequence shown here is derived from an EMBL/GenBank/DDBJ whole genome shotgun (WGS) entry which is preliminary data.</text>
</comment>
<organism evidence="2 3">
    <name type="scientific">Pseudomonas quercus</name>
    <dbReference type="NCBI Taxonomy" id="2722792"/>
    <lineage>
        <taxon>Bacteria</taxon>
        <taxon>Pseudomonadati</taxon>
        <taxon>Pseudomonadota</taxon>
        <taxon>Gammaproteobacteria</taxon>
        <taxon>Pseudomonadales</taxon>
        <taxon>Pseudomonadaceae</taxon>
        <taxon>Pseudomonas</taxon>
    </lineage>
</organism>
<dbReference type="EMBL" id="JAAVJI010000016">
    <property type="protein sequence ID" value="NJP03134.1"/>
    <property type="molecule type" value="Genomic_DNA"/>
</dbReference>
<keyword evidence="3" id="KW-1185">Reference proteome</keyword>
<protein>
    <recommendedName>
        <fullName evidence="4">Secreted protein</fullName>
    </recommendedName>
</protein>
<reference evidence="2 3" key="1">
    <citation type="submission" date="2020-03" db="EMBL/GenBank/DDBJ databases">
        <authorList>
            <person name="Wang L."/>
            <person name="He N."/>
            <person name="Li Y."/>
            <person name="Fang Y."/>
            <person name="Zhang F."/>
        </authorList>
    </citation>
    <scope>NUCLEOTIDE SEQUENCE [LARGE SCALE GENOMIC DNA]</scope>
    <source>
        <strain evidence="3">hsmgli-8</strain>
    </source>
</reference>